<keyword evidence="2" id="KW-1185">Reference proteome</keyword>
<proteinExistence type="predicted"/>
<dbReference type="OrthoDB" id="5875271at2759"/>
<dbReference type="AlphaFoldDB" id="A0A183CVE7"/>
<sequence>MENYGIEDEGQLFSGFISSMRNRINDADDISFHNVNRVLAKKVTAIFQSYRREFFREFGGFRENTELQFESGFDLDERRFCRRSSELMKRKASAYYMICYHLQKDVKSGPGINEIELRGKGLEFVLLILSSQAFLIEIKLVGLAVIH</sequence>
<reference evidence="1 2" key="2">
    <citation type="submission" date="2018-11" db="EMBL/GenBank/DDBJ databases">
        <authorList>
            <consortium name="Pathogen Informatics"/>
        </authorList>
    </citation>
    <scope>NUCLEOTIDE SEQUENCE [LARGE SCALE GENOMIC DNA]</scope>
</reference>
<dbReference type="EMBL" id="UYRT01000373">
    <property type="protein sequence ID" value="VDK28082.1"/>
    <property type="molecule type" value="Genomic_DNA"/>
</dbReference>
<evidence type="ECO:0000313" key="2">
    <source>
        <dbReference type="Proteomes" id="UP000271098"/>
    </source>
</evidence>
<organism evidence="3">
    <name type="scientific">Gongylonema pulchrum</name>
    <dbReference type="NCBI Taxonomy" id="637853"/>
    <lineage>
        <taxon>Eukaryota</taxon>
        <taxon>Metazoa</taxon>
        <taxon>Ecdysozoa</taxon>
        <taxon>Nematoda</taxon>
        <taxon>Chromadorea</taxon>
        <taxon>Rhabditida</taxon>
        <taxon>Spirurina</taxon>
        <taxon>Spiruromorpha</taxon>
        <taxon>Spiruroidea</taxon>
        <taxon>Gongylonematidae</taxon>
        <taxon>Gongylonema</taxon>
    </lineage>
</organism>
<accession>A0A183CVE7</accession>
<dbReference type="Proteomes" id="UP000271098">
    <property type="component" value="Unassembled WGS sequence"/>
</dbReference>
<evidence type="ECO:0000313" key="1">
    <source>
        <dbReference type="EMBL" id="VDK28082.1"/>
    </source>
</evidence>
<name>A0A183CVE7_9BILA</name>
<protein>
    <submittedName>
        <fullName evidence="3">RNA-directed RNA polymerase</fullName>
    </submittedName>
</protein>
<dbReference type="WBParaSite" id="GPUH_0000043801-mRNA-1">
    <property type="protein sequence ID" value="GPUH_0000043801-mRNA-1"/>
    <property type="gene ID" value="GPUH_0000043801"/>
</dbReference>
<reference evidence="3" key="1">
    <citation type="submission" date="2016-06" db="UniProtKB">
        <authorList>
            <consortium name="WormBaseParasite"/>
        </authorList>
    </citation>
    <scope>IDENTIFICATION</scope>
</reference>
<gene>
    <name evidence="1" type="ORF">GPUH_LOCUS438</name>
</gene>
<evidence type="ECO:0000313" key="3">
    <source>
        <dbReference type="WBParaSite" id="GPUH_0000043801-mRNA-1"/>
    </source>
</evidence>